<accession>A0AA39MCU1</accession>
<name>A0AA39MCU1_9AGAR</name>
<reference evidence="1" key="1">
    <citation type="submission" date="2023-06" db="EMBL/GenBank/DDBJ databases">
        <authorList>
            <consortium name="Lawrence Berkeley National Laboratory"/>
            <person name="Ahrendt S."/>
            <person name="Sahu N."/>
            <person name="Indic B."/>
            <person name="Wong-Bajracharya J."/>
            <person name="Merenyi Z."/>
            <person name="Ke H.-M."/>
            <person name="Monk M."/>
            <person name="Kocsube S."/>
            <person name="Drula E."/>
            <person name="Lipzen A."/>
            <person name="Balint B."/>
            <person name="Henrissat B."/>
            <person name="Andreopoulos B."/>
            <person name="Martin F.M."/>
            <person name="Harder C.B."/>
            <person name="Rigling D."/>
            <person name="Ford K.L."/>
            <person name="Foster G.D."/>
            <person name="Pangilinan J."/>
            <person name="Papanicolaou A."/>
            <person name="Barry K."/>
            <person name="LaButti K."/>
            <person name="Viragh M."/>
            <person name="Koriabine M."/>
            <person name="Yan M."/>
            <person name="Riley R."/>
            <person name="Champramary S."/>
            <person name="Plett K.L."/>
            <person name="Tsai I.J."/>
            <person name="Slot J."/>
            <person name="Sipos G."/>
            <person name="Plett J."/>
            <person name="Nagy L.G."/>
            <person name="Grigoriev I.V."/>
        </authorList>
    </citation>
    <scope>NUCLEOTIDE SEQUENCE</scope>
    <source>
        <strain evidence="1">FPL87.14</strain>
    </source>
</reference>
<gene>
    <name evidence="1" type="ORF">EV421DRAFT_1658020</name>
</gene>
<proteinExistence type="predicted"/>
<evidence type="ECO:0000313" key="1">
    <source>
        <dbReference type="EMBL" id="KAK0430126.1"/>
    </source>
</evidence>
<organism evidence="1 2">
    <name type="scientific">Armillaria borealis</name>
    <dbReference type="NCBI Taxonomy" id="47425"/>
    <lineage>
        <taxon>Eukaryota</taxon>
        <taxon>Fungi</taxon>
        <taxon>Dikarya</taxon>
        <taxon>Basidiomycota</taxon>
        <taxon>Agaricomycotina</taxon>
        <taxon>Agaricomycetes</taxon>
        <taxon>Agaricomycetidae</taxon>
        <taxon>Agaricales</taxon>
        <taxon>Marasmiineae</taxon>
        <taxon>Physalacriaceae</taxon>
        <taxon>Armillaria</taxon>
    </lineage>
</organism>
<comment type="caution">
    <text evidence="1">The sequence shown here is derived from an EMBL/GenBank/DDBJ whole genome shotgun (WGS) entry which is preliminary data.</text>
</comment>
<evidence type="ECO:0000313" key="2">
    <source>
        <dbReference type="Proteomes" id="UP001175226"/>
    </source>
</evidence>
<dbReference type="EMBL" id="JAUEPT010000169">
    <property type="protein sequence ID" value="KAK0430126.1"/>
    <property type="molecule type" value="Genomic_DNA"/>
</dbReference>
<keyword evidence="2" id="KW-1185">Reference proteome</keyword>
<dbReference type="AlphaFoldDB" id="A0AA39MCU1"/>
<dbReference type="Proteomes" id="UP001175226">
    <property type="component" value="Unassembled WGS sequence"/>
</dbReference>
<sequence length="147" mass="17151">LKSYLQMENRPHWAQLDDAILRPNAQKSGPAFENHQRVNCFLQSWSPNTHKGLRMPESLKEMIKTGQKYKVRIESTHPSNEAHTNLLFWDHLKTRQDIKQRTSKARRCLAQCHSLVLVKDATALSKRLGAHLHKKRRDCRCEGCKQD</sequence>
<protein>
    <submittedName>
        <fullName evidence="1">Uncharacterized protein</fullName>
    </submittedName>
</protein>
<feature type="non-terminal residue" evidence="1">
    <location>
        <position position="147"/>
    </location>
</feature>
<feature type="non-terminal residue" evidence="1">
    <location>
        <position position="1"/>
    </location>
</feature>